<protein>
    <recommendedName>
        <fullName evidence="2">PLD phosphodiesterase domain-containing protein</fullName>
    </recommendedName>
</protein>
<sequence>MPIGPKKDGTPDVPVARPTTTPTKTAEVNPTSKTGGTNAPAASTRGTGFDGTITSPRTAALDGTAPAAKSSASTAVAFDSIKAPGGPAKARILDDGLDSWNARLDVIENAKTSLDATYFIMEKDPYGFAFLGGLLKKQMEGVKVRVSVDAMADTFGSKGFKAPLKGRDYLEELVNHGGEAYVYHPVLDRPLKGDYSALASNHDKILVADNKVGITGGRNIAQDYFASPKDMKGAWRDMDVLLDGEGTAKGLTEAFEAELKNGDASQAVTKDFLGNWSKKDIQLVGAYELMNAWTKAPALDAATKDKLRTDPALQKSMADQFVKLALAETGKTVNREPSSSDVEFLTEQALALVKHAETRGSRAAYVQNQTKQHDTQAKIIDQTSAASGQRVNNIAPSLLALVEGAKNRIVVQNPYVVLTKDMMSALQRASERGVKIDIITNSPLSTDSDVTQAFFLEDWQTILQRCPTANIYVATGDRKFHTKSAVIDDDETVISTYNLDLLSGFVNSEVGAVVKSKELATDLMAAFEHDKADPANGFIQYTIERDANGKAVLKDGKPVPTFGPENHLSQEMLETYAKKRNLWGNLIRNNIPQFEPLRHDE</sequence>
<dbReference type="AlphaFoldDB" id="A0A2W5UVJ4"/>
<dbReference type="SMART" id="SM00155">
    <property type="entry name" value="PLDc"/>
    <property type="match status" value="2"/>
</dbReference>
<evidence type="ECO:0000313" key="4">
    <source>
        <dbReference type="Proteomes" id="UP000249061"/>
    </source>
</evidence>
<proteinExistence type="predicted"/>
<dbReference type="PROSITE" id="PS50035">
    <property type="entry name" value="PLD"/>
    <property type="match status" value="2"/>
</dbReference>
<dbReference type="GO" id="GO:0030572">
    <property type="term" value="F:phosphatidyltransferase activity"/>
    <property type="evidence" value="ECO:0007669"/>
    <property type="project" value="UniProtKB-ARBA"/>
</dbReference>
<dbReference type="PANTHER" id="PTHR21248:SF12">
    <property type="entry name" value="CARDIOLIPIN SYNTHASE C"/>
    <property type="match status" value="1"/>
</dbReference>
<dbReference type="InterPro" id="IPR025202">
    <property type="entry name" value="PLD-like_dom"/>
</dbReference>
<dbReference type="GO" id="GO:0032049">
    <property type="term" value="P:cardiolipin biosynthetic process"/>
    <property type="evidence" value="ECO:0007669"/>
    <property type="project" value="UniProtKB-ARBA"/>
</dbReference>
<dbReference type="EMBL" id="QFQP01000010">
    <property type="protein sequence ID" value="PZR13238.1"/>
    <property type="molecule type" value="Genomic_DNA"/>
</dbReference>
<evidence type="ECO:0000259" key="2">
    <source>
        <dbReference type="PROSITE" id="PS50035"/>
    </source>
</evidence>
<dbReference type="Pfam" id="PF13091">
    <property type="entry name" value="PLDc_2"/>
    <property type="match status" value="2"/>
</dbReference>
<name>A0A2W5UVJ4_9BACT</name>
<dbReference type="Proteomes" id="UP000249061">
    <property type="component" value="Unassembled WGS sequence"/>
</dbReference>
<gene>
    <name evidence="3" type="ORF">DI536_13205</name>
</gene>
<dbReference type="PANTHER" id="PTHR21248">
    <property type="entry name" value="CARDIOLIPIN SYNTHASE"/>
    <property type="match status" value="1"/>
</dbReference>
<dbReference type="CDD" id="cd09110">
    <property type="entry name" value="PLDc_CLS_1"/>
    <property type="match status" value="1"/>
</dbReference>
<dbReference type="SUPFAM" id="SSF56024">
    <property type="entry name" value="Phospholipase D/nuclease"/>
    <property type="match status" value="2"/>
</dbReference>
<feature type="region of interest" description="Disordered" evidence="1">
    <location>
        <begin position="1"/>
        <end position="54"/>
    </location>
</feature>
<comment type="caution">
    <text evidence="3">The sequence shown here is derived from an EMBL/GenBank/DDBJ whole genome shotgun (WGS) entry which is preliminary data.</text>
</comment>
<dbReference type="InterPro" id="IPR001736">
    <property type="entry name" value="PLipase_D/transphosphatidylase"/>
</dbReference>
<organism evidence="3 4">
    <name type="scientific">Archangium gephyra</name>
    <dbReference type="NCBI Taxonomy" id="48"/>
    <lineage>
        <taxon>Bacteria</taxon>
        <taxon>Pseudomonadati</taxon>
        <taxon>Myxococcota</taxon>
        <taxon>Myxococcia</taxon>
        <taxon>Myxococcales</taxon>
        <taxon>Cystobacterineae</taxon>
        <taxon>Archangiaceae</taxon>
        <taxon>Archangium</taxon>
    </lineage>
</organism>
<evidence type="ECO:0000313" key="3">
    <source>
        <dbReference type="EMBL" id="PZR13238.1"/>
    </source>
</evidence>
<accession>A0A2W5UVJ4</accession>
<dbReference type="Gene3D" id="3.30.870.10">
    <property type="entry name" value="Endonuclease Chain A"/>
    <property type="match status" value="2"/>
</dbReference>
<feature type="compositionally biased region" description="Polar residues" evidence="1">
    <location>
        <begin position="18"/>
        <end position="54"/>
    </location>
</feature>
<feature type="domain" description="PLD phosphodiesterase" evidence="2">
    <location>
        <begin position="197"/>
        <end position="224"/>
    </location>
</feature>
<feature type="compositionally biased region" description="Basic and acidic residues" evidence="1">
    <location>
        <begin position="1"/>
        <end position="10"/>
    </location>
</feature>
<reference evidence="3 4" key="1">
    <citation type="submission" date="2017-08" db="EMBL/GenBank/DDBJ databases">
        <title>Infants hospitalized years apart are colonized by the same room-sourced microbial strains.</title>
        <authorList>
            <person name="Brooks B."/>
            <person name="Olm M.R."/>
            <person name="Firek B.A."/>
            <person name="Baker R."/>
            <person name="Thomas B.C."/>
            <person name="Morowitz M.J."/>
            <person name="Banfield J.F."/>
        </authorList>
    </citation>
    <scope>NUCLEOTIDE SEQUENCE [LARGE SCALE GENOMIC DNA]</scope>
    <source>
        <strain evidence="3">S2_003_000_R2_14</strain>
    </source>
</reference>
<feature type="domain" description="PLD phosphodiesterase" evidence="2">
    <location>
        <begin position="476"/>
        <end position="503"/>
    </location>
</feature>
<evidence type="ECO:0000256" key="1">
    <source>
        <dbReference type="SAM" id="MobiDB-lite"/>
    </source>
</evidence>